<reference evidence="1 2" key="1">
    <citation type="submission" date="2020-11" db="EMBL/GenBank/DDBJ databases">
        <title>Arthrobacter antarcticus sp. nov., isolated from Antarctic Soil.</title>
        <authorList>
            <person name="Li J."/>
        </authorList>
    </citation>
    <scope>NUCLEOTIDE SEQUENCE [LARGE SCALE GENOMIC DNA]</scope>
    <source>
        <strain evidence="1 2">Z1-20</strain>
    </source>
</reference>
<evidence type="ECO:0000313" key="2">
    <source>
        <dbReference type="Proteomes" id="UP000655366"/>
    </source>
</evidence>
<name>A0A931CNU1_9MICC</name>
<dbReference type="EMBL" id="JADNYM010000005">
    <property type="protein sequence ID" value="MBG0738784.1"/>
    <property type="molecule type" value="Genomic_DNA"/>
</dbReference>
<keyword evidence="2" id="KW-1185">Reference proteome</keyword>
<proteinExistence type="predicted"/>
<protein>
    <submittedName>
        <fullName evidence="1">Uncharacterized protein</fullName>
    </submittedName>
</protein>
<sequence length="253" mass="28446">MSDFIELRNGVPFKLDSKTMRLDVRRNGEFEFGGPGCWLMNPAFGQFPYDDWEMVPPYPTNPFNDEIDPTVVAVLVKRSKRYRTALAARAFIKAKDLHEEAGSVGLRALFRSMGGIIIQPGGLTERDAERFPGRTARIHGPGDITLFFQDGDGQARRRELVALTIAVQELRWETYEDCYNHGPLDLSLGDARRDHLEAHLFAAMLLVPQEDAARAVDIAAAEKIGAELRVDPDTVQDAHQLWHEITHPEQPKA</sequence>
<dbReference type="AlphaFoldDB" id="A0A931CNU1"/>
<dbReference type="Proteomes" id="UP000655366">
    <property type="component" value="Unassembled WGS sequence"/>
</dbReference>
<gene>
    <name evidence="1" type="ORF">IV500_05040</name>
</gene>
<comment type="caution">
    <text evidence="1">The sequence shown here is derived from an EMBL/GenBank/DDBJ whole genome shotgun (WGS) entry which is preliminary data.</text>
</comment>
<evidence type="ECO:0000313" key="1">
    <source>
        <dbReference type="EMBL" id="MBG0738784.1"/>
    </source>
</evidence>
<organism evidence="1 2">
    <name type="scientific">Arthrobacter terrae</name>
    <dbReference type="NCBI Taxonomy" id="2935737"/>
    <lineage>
        <taxon>Bacteria</taxon>
        <taxon>Bacillati</taxon>
        <taxon>Actinomycetota</taxon>
        <taxon>Actinomycetes</taxon>
        <taxon>Micrococcales</taxon>
        <taxon>Micrococcaceae</taxon>
        <taxon>Arthrobacter</taxon>
    </lineage>
</organism>
<accession>A0A931CNU1</accession>
<dbReference type="RefSeq" id="WP_196395720.1">
    <property type="nucleotide sequence ID" value="NZ_JADNYM010000005.1"/>
</dbReference>